<evidence type="ECO:0000256" key="3">
    <source>
        <dbReference type="ARBA" id="ARBA00023163"/>
    </source>
</evidence>
<evidence type="ECO:0000256" key="4">
    <source>
        <dbReference type="SAM" id="MobiDB-lite"/>
    </source>
</evidence>
<dbReference type="InterPro" id="IPR036388">
    <property type="entry name" value="WH-like_DNA-bd_sf"/>
</dbReference>
<comment type="caution">
    <text evidence="7">The sequence shown here is derived from an EMBL/GenBank/DDBJ whole genome shotgun (WGS) entry which is preliminary data.</text>
</comment>
<proteinExistence type="predicted"/>
<dbReference type="Pfam" id="PF01614">
    <property type="entry name" value="IclR_C"/>
    <property type="match status" value="1"/>
</dbReference>
<keyword evidence="3" id="KW-0804">Transcription</keyword>
<keyword evidence="2" id="KW-0238">DNA-binding</keyword>
<keyword evidence="8" id="KW-1185">Reference proteome</keyword>
<dbReference type="InterPro" id="IPR036390">
    <property type="entry name" value="WH_DNA-bd_sf"/>
</dbReference>
<dbReference type="InterPro" id="IPR005471">
    <property type="entry name" value="Tscrpt_reg_IclR_N"/>
</dbReference>
<dbReference type="SUPFAM" id="SSF46785">
    <property type="entry name" value="Winged helix' DNA-binding domain"/>
    <property type="match status" value="1"/>
</dbReference>
<evidence type="ECO:0000259" key="6">
    <source>
        <dbReference type="PROSITE" id="PS51078"/>
    </source>
</evidence>
<reference evidence="7" key="1">
    <citation type="submission" date="2024-05" db="EMBL/GenBank/DDBJ databases">
        <title>Whole genome shotgun sequence of Streptomyces hygroscopicus NBRC 113678.</title>
        <authorList>
            <person name="Komaki H."/>
            <person name="Tamura T."/>
        </authorList>
    </citation>
    <scope>NUCLEOTIDE SEQUENCE</scope>
    <source>
        <strain evidence="7">N11-34</strain>
    </source>
</reference>
<dbReference type="PROSITE" id="PS51077">
    <property type="entry name" value="HTH_ICLR"/>
    <property type="match status" value="1"/>
</dbReference>
<dbReference type="Gene3D" id="3.30.450.40">
    <property type="match status" value="1"/>
</dbReference>
<gene>
    <name evidence="7" type="ORF">TPA0910_73880</name>
</gene>
<dbReference type="InterPro" id="IPR050707">
    <property type="entry name" value="HTH_MetabolicPath_Reg"/>
</dbReference>
<feature type="domain" description="IclR-ED" evidence="6">
    <location>
        <begin position="136"/>
        <end position="319"/>
    </location>
</feature>
<name>A0ABQ3UBH1_STRHY</name>
<evidence type="ECO:0000259" key="5">
    <source>
        <dbReference type="PROSITE" id="PS51077"/>
    </source>
</evidence>
<accession>A0ABQ3UBH1</accession>
<sequence>MPGGDRLVPWHAREPAERADRTPRGHVPYAAESGMRADARADVRASFPYPAKMSCMTGRTSDTAAPTGQYRERNSTADRALDILGLFSESKLSVSGQEVATALGTARSTAYRYLQSLVRNDFLEEDPGGGFRLGMRVLELARLARRGYGLSEIALPVMERLRDTVGETVLLTRRAGGAAICVERCEAQHPVRISYERGSVLPANAGASALALLAWLPEQQCRELLAAQRLQRFTARTITDIDVLMERLAQIREDGHSVSRGELDVDILGIAAPVYGPSAGVIAAVSVAALEHRVPDRRLGEVVEAVRRAAEDISGQLAVVGD</sequence>
<dbReference type="EMBL" id="BNEK01000005">
    <property type="protein sequence ID" value="GHJ32955.1"/>
    <property type="molecule type" value="Genomic_DNA"/>
</dbReference>
<dbReference type="InterPro" id="IPR014757">
    <property type="entry name" value="Tscrpt_reg_IclR_C"/>
</dbReference>
<dbReference type="PANTHER" id="PTHR30136:SF24">
    <property type="entry name" value="HTH-TYPE TRANSCRIPTIONAL REPRESSOR ALLR"/>
    <property type="match status" value="1"/>
</dbReference>
<dbReference type="InterPro" id="IPR029016">
    <property type="entry name" value="GAF-like_dom_sf"/>
</dbReference>
<evidence type="ECO:0000256" key="1">
    <source>
        <dbReference type="ARBA" id="ARBA00023015"/>
    </source>
</evidence>
<dbReference type="PROSITE" id="PS51078">
    <property type="entry name" value="ICLR_ED"/>
    <property type="match status" value="1"/>
</dbReference>
<dbReference type="Gene3D" id="1.10.10.10">
    <property type="entry name" value="Winged helix-like DNA-binding domain superfamily/Winged helix DNA-binding domain"/>
    <property type="match status" value="1"/>
</dbReference>
<keyword evidence="1" id="KW-0805">Transcription regulation</keyword>
<dbReference type="SUPFAM" id="SSF55781">
    <property type="entry name" value="GAF domain-like"/>
    <property type="match status" value="1"/>
</dbReference>
<evidence type="ECO:0000256" key="2">
    <source>
        <dbReference type="ARBA" id="ARBA00023125"/>
    </source>
</evidence>
<evidence type="ECO:0000313" key="8">
    <source>
        <dbReference type="Proteomes" id="UP001054854"/>
    </source>
</evidence>
<feature type="region of interest" description="Disordered" evidence="4">
    <location>
        <begin position="1"/>
        <end position="26"/>
    </location>
</feature>
<dbReference type="Proteomes" id="UP001054854">
    <property type="component" value="Unassembled WGS sequence"/>
</dbReference>
<organism evidence="7 8">
    <name type="scientific">Streptomyces hygroscopicus</name>
    <dbReference type="NCBI Taxonomy" id="1912"/>
    <lineage>
        <taxon>Bacteria</taxon>
        <taxon>Bacillati</taxon>
        <taxon>Actinomycetota</taxon>
        <taxon>Actinomycetes</taxon>
        <taxon>Kitasatosporales</taxon>
        <taxon>Streptomycetaceae</taxon>
        <taxon>Streptomyces</taxon>
        <taxon>Streptomyces violaceusniger group</taxon>
    </lineage>
</organism>
<feature type="compositionally biased region" description="Basic and acidic residues" evidence="4">
    <location>
        <begin position="11"/>
        <end position="23"/>
    </location>
</feature>
<evidence type="ECO:0000313" key="7">
    <source>
        <dbReference type="EMBL" id="GHJ32955.1"/>
    </source>
</evidence>
<dbReference type="PANTHER" id="PTHR30136">
    <property type="entry name" value="HELIX-TURN-HELIX TRANSCRIPTIONAL REGULATOR, ICLR FAMILY"/>
    <property type="match status" value="1"/>
</dbReference>
<dbReference type="Pfam" id="PF09339">
    <property type="entry name" value="HTH_IclR"/>
    <property type="match status" value="1"/>
</dbReference>
<feature type="domain" description="HTH iclR-type" evidence="5">
    <location>
        <begin position="74"/>
        <end position="135"/>
    </location>
</feature>
<protein>
    <submittedName>
        <fullName evidence="7">IclR family transcriptional regulator</fullName>
    </submittedName>
</protein>
<dbReference type="SMART" id="SM00346">
    <property type="entry name" value="HTH_ICLR"/>
    <property type="match status" value="1"/>
</dbReference>